<dbReference type="Proteomes" id="UP001189429">
    <property type="component" value="Unassembled WGS sequence"/>
</dbReference>
<dbReference type="SMART" id="SM00382">
    <property type="entry name" value="AAA"/>
    <property type="match status" value="1"/>
</dbReference>
<dbReference type="SUPFAM" id="SSF52540">
    <property type="entry name" value="P-loop containing nucleoside triphosphate hydrolases"/>
    <property type="match status" value="2"/>
</dbReference>
<dbReference type="InterPro" id="IPR003593">
    <property type="entry name" value="AAA+_ATPase"/>
</dbReference>
<dbReference type="PANTHER" id="PTHR19211">
    <property type="entry name" value="ATP-BINDING TRANSPORT PROTEIN-RELATED"/>
    <property type="match status" value="1"/>
</dbReference>
<name>A0ABN9RCJ6_9DINO</name>
<dbReference type="Pfam" id="PF12848">
    <property type="entry name" value="ABC_tran_Xtn"/>
    <property type="match status" value="1"/>
</dbReference>
<proteinExistence type="predicted"/>
<keyword evidence="6" id="KW-1185">Reference proteome</keyword>
<evidence type="ECO:0000256" key="1">
    <source>
        <dbReference type="ARBA" id="ARBA00022737"/>
    </source>
</evidence>
<keyword evidence="2" id="KW-0547">Nucleotide-binding</keyword>
<keyword evidence="1" id="KW-0677">Repeat</keyword>
<keyword evidence="3" id="KW-0067">ATP-binding</keyword>
<organism evidence="5 6">
    <name type="scientific">Prorocentrum cordatum</name>
    <dbReference type="NCBI Taxonomy" id="2364126"/>
    <lineage>
        <taxon>Eukaryota</taxon>
        <taxon>Sar</taxon>
        <taxon>Alveolata</taxon>
        <taxon>Dinophyceae</taxon>
        <taxon>Prorocentrales</taxon>
        <taxon>Prorocentraceae</taxon>
        <taxon>Prorocentrum</taxon>
    </lineage>
</organism>
<evidence type="ECO:0000313" key="6">
    <source>
        <dbReference type="Proteomes" id="UP001189429"/>
    </source>
</evidence>
<feature type="domain" description="ABC transporter" evidence="4">
    <location>
        <begin position="218"/>
        <end position="506"/>
    </location>
</feature>
<dbReference type="InterPro" id="IPR017871">
    <property type="entry name" value="ABC_transporter-like_CS"/>
</dbReference>
<evidence type="ECO:0000313" key="5">
    <source>
        <dbReference type="EMBL" id="CAK0815973.1"/>
    </source>
</evidence>
<accession>A0ABN9RCJ6</accession>
<dbReference type="Gene3D" id="3.40.50.300">
    <property type="entry name" value="P-loop containing nucleotide triphosphate hydrolases"/>
    <property type="match status" value="2"/>
</dbReference>
<comment type="caution">
    <text evidence="5">The sequence shown here is derived from an EMBL/GenBank/DDBJ whole genome shotgun (WGS) entry which is preliminary data.</text>
</comment>
<evidence type="ECO:0000256" key="2">
    <source>
        <dbReference type="ARBA" id="ARBA00022741"/>
    </source>
</evidence>
<dbReference type="Pfam" id="PF00005">
    <property type="entry name" value="ABC_tran"/>
    <property type="match status" value="2"/>
</dbReference>
<evidence type="ECO:0000256" key="3">
    <source>
        <dbReference type="ARBA" id="ARBA00022840"/>
    </source>
</evidence>
<dbReference type="PANTHER" id="PTHR19211:SF95">
    <property type="entry name" value="ABC TRANSPORTER F FAMILY MEMBER 2"/>
    <property type="match status" value="1"/>
</dbReference>
<dbReference type="InterPro" id="IPR032781">
    <property type="entry name" value="ABC_tran_Xtn"/>
</dbReference>
<dbReference type="InterPro" id="IPR003439">
    <property type="entry name" value="ABC_transporter-like_ATP-bd"/>
</dbReference>
<dbReference type="EMBL" id="CAUYUJ010006058">
    <property type="protein sequence ID" value="CAK0815973.1"/>
    <property type="molecule type" value="Genomic_DNA"/>
</dbReference>
<dbReference type="PROSITE" id="PS00211">
    <property type="entry name" value="ABC_TRANSPORTER_1"/>
    <property type="match status" value="1"/>
</dbReference>
<reference evidence="5" key="1">
    <citation type="submission" date="2023-10" db="EMBL/GenBank/DDBJ databases">
        <authorList>
            <person name="Chen Y."/>
            <person name="Shah S."/>
            <person name="Dougan E. K."/>
            <person name="Thang M."/>
            <person name="Chan C."/>
        </authorList>
    </citation>
    <scope>NUCLEOTIDE SEQUENCE [LARGE SCALE GENOMIC DNA]</scope>
</reference>
<dbReference type="CDD" id="cd03221">
    <property type="entry name" value="ABCF_EF-3"/>
    <property type="match status" value="2"/>
</dbReference>
<evidence type="ECO:0000259" key="4">
    <source>
        <dbReference type="PROSITE" id="PS50893"/>
    </source>
</evidence>
<dbReference type="InterPro" id="IPR050611">
    <property type="entry name" value="ABCF"/>
</dbReference>
<sequence>MELIERLMELQALGDQYKVDQVEPRLRGVLAKCGFLDSDLDLKVGNFSGGWKVRMGLAKIFMNSPDVLLLDEPTNHLDLESVEWLETFLINQDIPVVVVSHDREFMDRVCNKIVDTAEGMTYSYKGNYTQFLEQREEKMRIWKAKFRQQCKEVSAIEKYIKVNKGKQAMSQAVARRTRELETRRKSKDWMDPPPRLLKRIKFFFPEPPVQQRGSRKSVTLAALNNTTHGYGDGIDKVLFDGATMTVDYGDKIGIVGANGAGKSTLLRLLLGKEEPISGSQSSEGRKPWRFRLYPTAYKPGTVVLREGLADFTQHQADLLPQDLTTLEAVEQSNGMGMAQKDFRGQQSLHARSTSIWRIAVANVDAACGKQHGEEAAGGLADLIEIMSKFRFKGKRLDVKVGACSGGEKARLAIVRMMLTPSQLLVLDEPTNHLDVTMKETLEYSLREFPGAAVIVSHDRYFLSQTCRKILEVKNGKVRIHDGDFRSYMESDRELRKKIERRYSGASAGILPVPMSGEEAKAESRGGLKKYAYKRRIAAQIAARNQPVILSR</sequence>
<dbReference type="InterPro" id="IPR027417">
    <property type="entry name" value="P-loop_NTPase"/>
</dbReference>
<dbReference type="PROSITE" id="PS50893">
    <property type="entry name" value="ABC_TRANSPORTER_2"/>
    <property type="match status" value="1"/>
</dbReference>
<protein>
    <recommendedName>
        <fullName evidence="4">ABC transporter domain-containing protein</fullName>
    </recommendedName>
</protein>
<gene>
    <name evidence="5" type="ORF">PCOR1329_LOCUS19083</name>
</gene>